<evidence type="ECO:0000313" key="7">
    <source>
        <dbReference type="EMBL" id="KUJ17262.1"/>
    </source>
</evidence>
<evidence type="ECO:0000256" key="5">
    <source>
        <dbReference type="ARBA" id="ARBA00023128"/>
    </source>
</evidence>
<keyword evidence="4" id="KW-0256">Endoplasmic reticulum</keyword>
<evidence type="ECO:0000256" key="3">
    <source>
        <dbReference type="ARBA" id="ARBA00004370"/>
    </source>
</evidence>
<name>A0A194XBY1_MOLSC</name>
<dbReference type="InParanoid" id="A0A194XBY1"/>
<evidence type="ECO:0000313" key="8">
    <source>
        <dbReference type="Proteomes" id="UP000070700"/>
    </source>
</evidence>
<comment type="subcellular location">
    <subcellularLocation>
        <location evidence="2">Endoplasmic reticulum</location>
    </subcellularLocation>
    <subcellularLocation>
        <location evidence="3">Membrane</location>
    </subcellularLocation>
    <subcellularLocation>
        <location evidence="1">Mitochondrion</location>
    </subcellularLocation>
</comment>
<dbReference type="OrthoDB" id="5086500at2759"/>
<organism evidence="7 8">
    <name type="scientific">Mollisia scopiformis</name>
    <name type="common">Conifer needle endophyte fungus</name>
    <name type="synonym">Phialocephala scopiformis</name>
    <dbReference type="NCBI Taxonomy" id="149040"/>
    <lineage>
        <taxon>Eukaryota</taxon>
        <taxon>Fungi</taxon>
        <taxon>Dikarya</taxon>
        <taxon>Ascomycota</taxon>
        <taxon>Pezizomycotina</taxon>
        <taxon>Leotiomycetes</taxon>
        <taxon>Helotiales</taxon>
        <taxon>Mollisiaceae</taxon>
        <taxon>Mollisia</taxon>
    </lineage>
</organism>
<gene>
    <name evidence="7" type="ORF">LY89DRAFT_733128</name>
</gene>
<keyword evidence="6" id="KW-0472">Membrane</keyword>
<dbReference type="InterPro" id="IPR052374">
    <property type="entry name" value="SERAC1"/>
</dbReference>
<dbReference type="PANTHER" id="PTHR48182">
    <property type="entry name" value="PROTEIN SERAC1"/>
    <property type="match status" value="1"/>
</dbReference>
<dbReference type="EMBL" id="KQ947414">
    <property type="protein sequence ID" value="KUJ17262.1"/>
    <property type="molecule type" value="Genomic_DNA"/>
</dbReference>
<keyword evidence="5" id="KW-0496">Mitochondrion</keyword>
<evidence type="ECO:0000256" key="6">
    <source>
        <dbReference type="ARBA" id="ARBA00023136"/>
    </source>
</evidence>
<dbReference type="RefSeq" id="XP_018071617.1">
    <property type="nucleotide sequence ID" value="XM_018219762.1"/>
</dbReference>
<dbReference type="AlphaFoldDB" id="A0A194XBY1"/>
<dbReference type="GeneID" id="28829488"/>
<sequence>METQAEENQQNRNLLVELFFPETPEVTLDIIAVHGMNIWDNPNHHDDTWTHPDSKKNWITDFLPQDLPEARILGFQYNANVVFSTSSASIEEHASNLLN</sequence>
<reference evidence="7 8" key="1">
    <citation type="submission" date="2015-10" db="EMBL/GenBank/DDBJ databases">
        <title>Full genome of DAOMC 229536 Phialocephala scopiformis, a fungal endophyte of spruce producing the potent anti-insectan compound rugulosin.</title>
        <authorList>
            <consortium name="DOE Joint Genome Institute"/>
            <person name="Walker A.K."/>
            <person name="Frasz S.L."/>
            <person name="Seifert K.A."/>
            <person name="Miller J.D."/>
            <person name="Mondo S.J."/>
            <person name="Labutti K."/>
            <person name="Lipzen A."/>
            <person name="Dockter R."/>
            <person name="Kennedy M."/>
            <person name="Grigoriev I.V."/>
            <person name="Spatafora J.W."/>
        </authorList>
    </citation>
    <scope>NUCLEOTIDE SEQUENCE [LARGE SCALE GENOMIC DNA]</scope>
    <source>
        <strain evidence="7 8">CBS 120377</strain>
    </source>
</reference>
<protein>
    <submittedName>
        <fullName evidence="7">Uncharacterized protein</fullName>
    </submittedName>
</protein>
<evidence type="ECO:0000256" key="1">
    <source>
        <dbReference type="ARBA" id="ARBA00004173"/>
    </source>
</evidence>
<dbReference type="Proteomes" id="UP000070700">
    <property type="component" value="Unassembled WGS sequence"/>
</dbReference>
<keyword evidence="8" id="KW-1185">Reference proteome</keyword>
<dbReference type="PANTHER" id="PTHR48182:SF2">
    <property type="entry name" value="PROTEIN SERAC1"/>
    <property type="match status" value="1"/>
</dbReference>
<accession>A0A194XBY1</accession>
<evidence type="ECO:0000256" key="4">
    <source>
        <dbReference type="ARBA" id="ARBA00022824"/>
    </source>
</evidence>
<proteinExistence type="predicted"/>
<dbReference type="GO" id="GO:0005739">
    <property type="term" value="C:mitochondrion"/>
    <property type="evidence" value="ECO:0007669"/>
    <property type="project" value="UniProtKB-SubCell"/>
</dbReference>
<dbReference type="KEGG" id="psco:LY89DRAFT_733128"/>
<dbReference type="GO" id="GO:0016020">
    <property type="term" value="C:membrane"/>
    <property type="evidence" value="ECO:0007669"/>
    <property type="project" value="UniProtKB-SubCell"/>
</dbReference>
<dbReference type="GO" id="GO:0005783">
    <property type="term" value="C:endoplasmic reticulum"/>
    <property type="evidence" value="ECO:0007669"/>
    <property type="project" value="UniProtKB-SubCell"/>
</dbReference>
<evidence type="ECO:0000256" key="2">
    <source>
        <dbReference type="ARBA" id="ARBA00004240"/>
    </source>
</evidence>